<organism evidence="1 2">
    <name type="scientific">Sphingobium phenoxybenzoativorans</name>
    <dbReference type="NCBI Taxonomy" id="1592790"/>
    <lineage>
        <taxon>Bacteria</taxon>
        <taxon>Pseudomonadati</taxon>
        <taxon>Pseudomonadota</taxon>
        <taxon>Alphaproteobacteria</taxon>
        <taxon>Sphingomonadales</taxon>
        <taxon>Sphingomonadaceae</taxon>
        <taxon>Sphingobium</taxon>
    </lineage>
</organism>
<name>A0A975KBC9_9SPHN</name>
<dbReference type="EMBL" id="CP073910">
    <property type="protein sequence ID" value="QUT07789.1"/>
    <property type="molecule type" value="Genomic_DNA"/>
</dbReference>
<accession>A0A975KBC9</accession>
<dbReference type="KEGG" id="spph:KFK14_10630"/>
<evidence type="ECO:0000313" key="1">
    <source>
        <dbReference type="EMBL" id="QUT07789.1"/>
    </source>
</evidence>
<evidence type="ECO:0008006" key="3">
    <source>
        <dbReference type="Google" id="ProtNLM"/>
    </source>
</evidence>
<dbReference type="Proteomes" id="UP000681425">
    <property type="component" value="Chromosome"/>
</dbReference>
<dbReference type="AlphaFoldDB" id="A0A975KBC9"/>
<sequence>MDEDGLEIVPLARLLSAYGGRDAARHRLIWAFDARLADIVRTTREPVIGQMRLTWWHEVLTDAAQAKGRGDPLVDAWRAAGMAAGKGCLAMIDGWEELIGPDTPGDEALRAFAERRGGGLFSALAGEPDDPSALLQNAGAVWALWDLSGHVTSGATVDRAIVLARDYLPATKGLPWPGAWKAQKIALGLARHDILRDRAAPGSLTPGMYFHLVRIALFGR</sequence>
<protein>
    <recommendedName>
        <fullName evidence="3">Phytoene synthase</fullName>
    </recommendedName>
</protein>
<reference evidence="1" key="1">
    <citation type="submission" date="2021-04" db="EMBL/GenBank/DDBJ databases">
        <title>Isolation of p-tert-butylphenol degrading bacteria Sphingobium phenoxybenzoativorans Tas13 from active sludge.</title>
        <authorList>
            <person name="Li Y."/>
        </authorList>
    </citation>
    <scope>NUCLEOTIDE SEQUENCE</scope>
    <source>
        <strain evidence="1">Tas13</strain>
    </source>
</reference>
<gene>
    <name evidence="1" type="ORF">KFK14_10630</name>
</gene>
<keyword evidence="2" id="KW-1185">Reference proteome</keyword>
<evidence type="ECO:0000313" key="2">
    <source>
        <dbReference type="Proteomes" id="UP000681425"/>
    </source>
</evidence>
<proteinExistence type="predicted"/>
<dbReference type="RefSeq" id="WP_212610763.1">
    <property type="nucleotide sequence ID" value="NZ_CP073910.1"/>
</dbReference>